<dbReference type="InterPro" id="IPR051922">
    <property type="entry name" value="Bact_Sporulation_Assoc"/>
</dbReference>
<protein>
    <submittedName>
        <fullName evidence="1">Cell wall-binding repeat-containing protein</fullName>
    </submittedName>
</protein>
<accession>A0ABT2H490</accession>
<dbReference type="InterPro" id="IPR007253">
    <property type="entry name" value="Cell_wall-bd_2"/>
</dbReference>
<gene>
    <name evidence="1" type="ORF">N1032_13500</name>
</gene>
<sequence>MHAEDVATIGGAARGAITLAADGSFSATMTVKKGFSGAHADGNFGVYTYAGGGAVFAPFETFTPVTFADPSVDRIEGATRTDVAINVSMKAYPDGSDVAYVVTGSGFADALSAAPAAVKEKAPLVLTATNELPAPVESELQRLTPNKIVIVGGPNSVSAAVETELKTLAADVVRLSGTDRYEASRNVVDYAFGIGVASAYVATGSNFPDALSASAAGGATATPVLLVNGGAASIDAPTLALLTKLGIDSASVAGGPNSVSDGVKASIEALASKTDPAKKVVVTRLSGADRFAASISINNSAFSWANTVYLATGYNYPDALAGAALAGLKGSPLYVVPTDCVPKGVVADIERLGAGQVTLLGGPNSLTPAVQSLTACSF</sequence>
<comment type="caution">
    <text evidence="1">The sequence shown here is derived from an EMBL/GenBank/DDBJ whole genome shotgun (WGS) entry which is preliminary data.</text>
</comment>
<keyword evidence="2" id="KW-1185">Reference proteome</keyword>
<evidence type="ECO:0000313" key="1">
    <source>
        <dbReference type="EMBL" id="MCS5734754.1"/>
    </source>
</evidence>
<organism evidence="1 2">
    <name type="scientific">Herbiconiux daphne</name>
    <dbReference type="NCBI Taxonomy" id="2970914"/>
    <lineage>
        <taxon>Bacteria</taxon>
        <taxon>Bacillati</taxon>
        <taxon>Actinomycetota</taxon>
        <taxon>Actinomycetes</taxon>
        <taxon>Micrococcales</taxon>
        <taxon>Microbacteriaceae</taxon>
        <taxon>Herbiconiux</taxon>
    </lineage>
</organism>
<dbReference type="Pfam" id="PF04122">
    <property type="entry name" value="CW_binding_2"/>
    <property type="match status" value="3"/>
</dbReference>
<name>A0ABT2H490_9MICO</name>
<dbReference type="PANTHER" id="PTHR30032">
    <property type="entry name" value="N-ACETYLMURAMOYL-L-ALANINE AMIDASE-RELATED"/>
    <property type="match status" value="1"/>
</dbReference>
<evidence type="ECO:0000313" key="2">
    <source>
        <dbReference type="Proteomes" id="UP001165586"/>
    </source>
</evidence>
<dbReference type="Proteomes" id="UP001165586">
    <property type="component" value="Unassembled WGS sequence"/>
</dbReference>
<dbReference type="RefSeq" id="WP_259539623.1">
    <property type="nucleotide sequence ID" value="NZ_JANLCJ010000004.1"/>
</dbReference>
<dbReference type="Gene3D" id="3.40.50.12090">
    <property type="match status" value="1"/>
</dbReference>
<dbReference type="EMBL" id="JANLCJ010000004">
    <property type="protein sequence ID" value="MCS5734754.1"/>
    <property type="molecule type" value="Genomic_DNA"/>
</dbReference>
<reference evidence="1" key="1">
    <citation type="submission" date="2022-08" db="EMBL/GenBank/DDBJ databases">
        <authorList>
            <person name="Deng Y."/>
            <person name="Han X.-F."/>
            <person name="Zhang Y.-Q."/>
        </authorList>
    </citation>
    <scope>NUCLEOTIDE SEQUENCE</scope>
    <source>
        <strain evidence="1">CPCC 203386</strain>
    </source>
</reference>
<dbReference type="PANTHER" id="PTHR30032:SF8">
    <property type="entry name" value="GERMINATION-SPECIFIC N-ACETYLMURAMOYL-L-ALANINE AMIDASE"/>
    <property type="match status" value="1"/>
</dbReference>
<proteinExistence type="predicted"/>